<keyword evidence="4" id="KW-0547">Nucleotide-binding</keyword>
<dbReference type="InterPro" id="IPR018490">
    <property type="entry name" value="cNMP-bd_dom_sf"/>
</dbReference>
<dbReference type="Pfam" id="PF00027">
    <property type="entry name" value="cNMP_binding"/>
    <property type="match status" value="1"/>
</dbReference>
<evidence type="ECO:0000259" key="8">
    <source>
        <dbReference type="PROSITE" id="PS50042"/>
    </source>
</evidence>
<dbReference type="PROSITE" id="PS50042">
    <property type="entry name" value="CNMP_BINDING_3"/>
    <property type="match status" value="1"/>
</dbReference>
<dbReference type="Proteomes" id="UP000189705">
    <property type="component" value="Unplaced"/>
</dbReference>
<keyword evidence="2" id="KW-0963">Cytoplasm</keyword>
<name>A0A3Q0FYV0_ALLSI</name>
<dbReference type="GO" id="GO:0030552">
    <property type="term" value="F:cAMP binding"/>
    <property type="evidence" value="ECO:0007669"/>
    <property type="project" value="UniProtKB-KW"/>
</dbReference>
<keyword evidence="9" id="KW-1185">Reference proteome</keyword>
<dbReference type="KEGG" id="asn:102378348"/>
<feature type="domain" description="Cyclic nucleotide-binding" evidence="8">
    <location>
        <begin position="141"/>
        <end position="243"/>
    </location>
</feature>
<evidence type="ECO:0000313" key="9">
    <source>
        <dbReference type="Proteomes" id="UP000189705"/>
    </source>
</evidence>
<evidence type="ECO:0000256" key="4">
    <source>
        <dbReference type="ARBA" id="ARBA00022741"/>
    </source>
</evidence>
<dbReference type="GeneID" id="102378348"/>
<evidence type="ECO:0000313" key="10">
    <source>
        <dbReference type="RefSeq" id="XP_025052447.1"/>
    </source>
</evidence>
<comment type="function">
    <text evidence="6">Essential for male fertility. Plays an important role in spermatogenesis and regulates sperm motility by controlling the development of the flagellar bending of sperm.</text>
</comment>
<dbReference type="SMART" id="SM00100">
    <property type="entry name" value="cNMP"/>
    <property type="match status" value="1"/>
</dbReference>
<comment type="subcellular location">
    <subcellularLocation>
        <location evidence="1">Cytoplasm</location>
        <location evidence="1">Cytosol</location>
    </subcellularLocation>
</comment>
<evidence type="ECO:0000256" key="3">
    <source>
        <dbReference type="ARBA" id="ARBA00022566"/>
    </source>
</evidence>
<evidence type="ECO:0000256" key="1">
    <source>
        <dbReference type="ARBA" id="ARBA00004514"/>
    </source>
</evidence>
<dbReference type="STRING" id="38654.A0A3Q0FYV0"/>
<dbReference type="AlphaFoldDB" id="A0A3Q0FYV0"/>
<reference evidence="10" key="1">
    <citation type="submission" date="2025-08" db="UniProtKB">
        <authorList>
            <consortium name="RefSeq"/>
        </authorList>
    </citation>
    <scope>IDENTIFICATION</scope>
</reference>
<evidence type="ECO:0000256" key="2">
    <source>
        <dbReference type="ARBA" id="ARBA00022490"/>
    </source>
</evidence>
<dbReference type="InterPro" id="IPR000595">
    <property type="entry name" value="cNMP-bd_dom"/>
</dbReference>
<protein>
    <recommendedName>
        <fullName evidence="7">Cyclic nucleotide-binding domain-containing protein 2</fullName>
    </recommendedName>
</protein>
<organism evidence="9 10">
    <name type="scientific">Alligator sinensis</name>
    <name type="common">Chinese alligator</name>
    <dbReference type="NCBI Taxonomy" id="38654"/>
    <lineage>
        <taxon>Eukaryota</taxon>
        <taxon>Metazoa</taxon>
        <taxon>Chordata</taxon>
        <taxon>Craniata</taxon>
        <taxon>Vertebrata</taxon>
        <taxon>Euteleostomi</taxon>
        <taxon>Archelosauria</taxon>
        <taxon>Archosauria</taxon>
        <taxon>Crocodylia</taxon>
        <taxon>Alligatoridae</taxon>
        <taxon>Alligatorinae</taxon>
        <taxon>Alligator</taxon>
    </lineage>
</organism>
<dbReference type="InterPro" id="IPR014710">
    <property type="entry name" value="RmlC-like_jellyroll"/>
</dbReference>
<accession>A0A3Q0FYV0</accession>
<sequence>MSMGFCSWILNLSQRPAESVAIGDQGRILTLDLIISCACPFKSLYEVTLDIMIKSRVCKIFWQGLRRFKEFQFIYMTTEACQTFGVEEGEKYTKLSFNYNEFKIRKDHLPLRAIQITKKKPEWRTEKEIKLLQNCLQLLESYRNYSPNLQHLLAKVIRFERFGRRRVIIKKGHYGNTFYFIYFGTVAVTEDEDGNSAFLDGDPTLLRKGAAFGEIALLKGTRRVATVVCMEETELLVVDKEDFFANKLDEELQKELQYRYTFFKGLDVFRTWPEYSIEKIANHCRAEKFHSGQVIVRDIVESTSIIFITKGTCEVLHLVDLTACPSYHKWICQQMDLPKYNPHSTMETGVTGRKKFNDFMWKSFPVQDLSNLKSLYILPLKHHRDECFKKPSHVINGKHENINRKLEKQKRDDRNRVCRFDNSPIGDEGEREVVQNEVLGLIRKKLTILTPYGELPTALAAAVYTRVDEVHAGEFLGISQHLLPEYMQDKRCFVLVSRGAEIIRLKKDRFEELADDTTIMKLHKIKTTYPSDDELCQKFLKQNNWKMFRKDVVNLILDQKFMMMASPPSVKPKEDANSSWSMNRAGVLDLAALCRPAPSGARQQQHRFVPVQTQQRQDSQALPNIELRLIHGIALPRPRLKGLF</sequence>
<evidence type="ECO:0000256" key="7">
    <source>
        <dbReference type="ARBA" id="ARBA00072573"/>
    </source>
</evidence>
<dbReference type="Gene3D" id="2.60.120.10">
    <property type="entry name" value="Jelly Rolls"/>
    <property type="match status" value="2"/>
</dbReference>
<proteinExistence type="predicted"/>
<keyword evidence="3" id="KW-0116">cAMP-binding</keyword>
<gene>
    <name evidence="10" type="primary">CNBD2</name>
</gene>
<dbReference type="FunFam" id="2.60.120.10:FF:000083">
    <property type="entry name" value="Cyclic nucleotide binding domain containing 2"/>
    <property type="match status" value="1"/>
</dbReference>
<dbReference type="PANTHER" id="PTHR23011">
    <property type="entry name" value="CYCLIC NUCLEOTIDE-BINDING DOMAIN CONTAINING PROTEIN"/>
    <property type="match status" value="1"/>
</dbReference>
<dbReference type="CTD" id="140894"/>
<dbReference type="GO" id="GO:0005829">
    <property type="term" value="C:cytosol"/>
    <property type="evidence" value="ECO:0007669"/>
    <property type="project" value="UniProtKB-SubCell"/>
</dbReference>
<dbReference type="PANTHER" id="PTHR23011:SF43">
    <property type="entry name" value="CYCLIC NUCLEOTIDE-BINDING DOMAIN-CONTAINING PROTEIN 2"/>
    <property type="match status" value="1"/>
</dbReference>
<dbReference type="GO" id="GO:0007283">
    <property type="term" value="P:spermatogenesis"/>
    <property type="evidence" value="ECO:0007669"/>
    <property type="project" value="TreeGrafter"/>
</dbReference>
<evidence type="ECO:0000256" key="6">
    <source>
        <dbReference type="ARBA" id="ARBA00059651"/>
    </source>
</evidence>
<evidence type="ECO:0000256" key="5">
    <source>
        <dbReference type="ARBA" id="ARBA00023149"/>
    </source>
</evidence>
<dbReference type="SUPFAM" id="SSF51206">
    <property type="entry name" value="cAMP-binding domain-like"/>
    <property type="match status" value="2"/>
</dbReference>
<dbReference type="RefSeq" id="XP_025052447.1">
    <property type="nucleotide sequence ID" value="XM_025196662.1"/>
</dbReference>
<dbReference type="CDD" id="cd00038">
    <property type="entry name" value="CAP_ED"/>
    <property type="match status" value="1"/>
</dbReference>
<keyword evidence="5" id="KW-0114">cAMP</keyword>
<dbReference type="InParanoid" id="A0A3Q0FYV0"/>